<name>W7TFZ0_9STRA</name>
<feature type="region of interest" description="Disordered" evidence="1">
    <location>
        <begin position="264"/>
        <end position="296"/>
    </location>
</feature>
<reference evidence="4 5" key="1">
    <citation type="journal article" date="2014" name="Mol. Plant">
        <title>Chromosome Scale Genome Assembly and Transcriptome Profiling of Nannochloropsis gaditana in Nitrogen Depletion.</title>
        <authorList>
            <person name="Corteggiani Carpinelli E."/>
            <person name="Telatin A."/>
            <person name="Vitulo N."/>
            <person name="Forcato C."/>
            <person name="D'Angelo M."/>
            <person name="Schiavon R."/>
            <person name="Vezzi A."/>
            <person name="Giacometti G.M."/>
            <person name="Morosinotto T."/>
            <person name="Valle G."/>
        </authorList>
    </citation>
    <scope>NUCLEOTIDE SEQUENCE [LARGE SCALE GENOMIC DNA]</scope>
    <source>
        <strain evidence="4 5">B-31</strain>
    </source>
</reference>
<evidence type="ECO:0000256" key="1">
    <source>
        <dbReference type="SAM" id="MobiDB-lite"/>
    </source>
</evidence>
<dbReference type="EMBL" id="AZIL01001061">
    <property type="protein sequence ID" value="EWM25037.1"/>
    <property type="molecule type" value="Genomic_DNA"/>
</dbReference>
<keyword evidence="5" id="KW-1185">Reference proteome</keyword>
<feature type="signal peptide" evidence="2">
    <location>
        <begin position="1"/>
        <end position="28"/>
    </location>
</feature>
<proteinExistence type="predicted"/>
<dbReference type="Gene3D" id="3.10.450.50">
    <property type="match status" value="1"/>
</dbReference>
<evidence type="ECO:0000313" key="5">
    <source>
        <dbReference type="Proteomes" id="UP000019335"/>
    </source>
</evidence>
<evidence type="ECO:0000259" key="3">
    <source>
        <dbReference type="Pfam" id="PF13474"/>
    </source>
</evidence>
<dbReference type="OrthoDB" id="10351872at2759"/>
<sequence length="384" mass="42557">MMRRILFSVVGRSVLLLGCFQIPCTAWAYINPGGCLGSWSPSSSLSSMTGSLRAGSGRAFSAGLRMAMSNDGGLPLGEEPEGTRVEEALRVTTRQIKALQRLVDSFQDVPPADQPPVFPPAEVRLPVATRESVEGDKAQVLELNAKYYDDLNGRDVKSILSLWKEDGAVQMYANEDRVIRGLEEIDKHMDSRFKQPWATNKHKERMDVTKEDERVFLRGINALVTNKEMWVNPISKDKLIMFSTKIWQKSNGEWRLVHVHSGDGSQVEVHPNGQMKRGWRAGREGGREGGSGLEKEAKREGKAMLGVSFNLTSNHARAPCWLHGRASITRESHFSGHVPLPLPQCPKAAGAWASSNSFPLPARVLQGDGWRRGSRNWGVSWGAF</sequence>
<accession>W7TFZ0</accession>
<gene>
    <name evidence="4" type="ORF">Naga_100049g11</name>
</gene>
<dbReference type="Proteomes" id="UP000019335">
    <property type="component" value="Chromosome 12"/>
</dbReference>
<feature type="chain" id="PRO_5004900747" description="SnoaL-like domain-containing protein" evidence="2">
    <location>
        <begin position="29"/>
        <end position="384"/>
    </location>
</feature>
<dbReference type="SUPFAM" id="SSF54427">
    <property type="entry name" value="NTF2-like"/>
    <property type="match status" value="1"/>
</dbReference>
<protein>
    <recommendedName>
        <fullName evidence="3">SnoaL-like domain-containing protein</fullName>
    </recommendedName>
</protein>
<dbReference type="InterPro" id="IPR032710">
    <property type="entry name" value="NTF2-like_dom_sf"/>
</dbReference>
<dbReference type="InterPro" id="IPR037401">
    <property type="entry name" value="SnoaL-like"/>
</dbReference>
<feature type="compositionally biased region" description="Basic and acidic residues" evidence="1">
    <location>
        <begin position="281"/>
        <end position="296"/>
    </location>
</feature>
<evidence type="ECO:0000313" key="4">
    <source>
        <dbReference type="EMBL" id="EWM25037.1"/>
    </source>
</evidence>
<evidence type="ECO:0000256" key="2">
    <source>
        <dbReference type="SAM" id="SignalP"/>
    </source>
</evidence>
<feature type="domain" description="SnoaL-like" evidence="3">
    <location>
        <begin position="140"/>
        <end position="261"/>
    </location>
</feature>
<comment type="caution">
    <text evidence="4">The sequence shown here is derived from an EMBL/GenBank/DDBJ whole genome shotgun (WGS) entry which is preliminary data.</text>
</comment>
<organism evidence="4 5">
    <name type="scientific">Nannochloropsis gaditana</name>
    <dbReference type="NCBI Taxonomy" id="72520"/>
    <lineage>
        <taxon>Eukaryota</taxon>
        <taxon>Sar</taxon>
        <taxon>Stramenopiles</taxon>
        <taxon>Ochrophyta</taxon>
        <taxon>Eustigmatophyceae</taxon>
        <taxon>Eustigmatales</taxon>
        <taxon>Monodopsidaceae</taxon>
        <taxon>Nannochloropsis</taxon>
    </lineage>
</organism>
<keyword evidence="2" id="KW-0732">Signal</keyword>
<dbReference type="Pfam" id="PF13474">
    <property type="entry name" value="SnoaL_3"/>
    <property type="match status" value="1"/>
</dbReference>
<dbReference type="AlphaFoldDB" id="W7TFZ0"/>